<name>A0A1J7GE92_LUPAN</name>
<proteinExistence type="predicted"/>
<accession>A0A1J7GE92</accession>
<dbReference type="Proteomes" id="UP000188354">
    <property type="component" value="Chromosome LG13"/>
</dbReference>
<evidence type="ECO:0000256" key="1">
    <source>
        <dbReference type="SAM" id="SignalP"/>
    </source>
</evidence>
<dbReference type="InterPro" id="IPR035513">
    <property type="entry name" value="Invertase/methylesterase_inhib"/>
</dbReference>
<organism evidence="2 3">
    <name type="scientific">Lupinus angustifolius</name>
    <name type="common">Narrow-leaved blue lupine</name>
    <dbReference type="NCBI Taxonomy" id="3871"/>
    <lineage>
        <taxon>Eukaryota</taxon>
        <taxon>Viridiplantae</taxon>
        <taxon>Streptophyta</taxon>
        <taxon>Embryophyta</taxon>
        <taxon>Tracheophyta</taxon>
        <taxon>Spermatophyta</taxon>
        <taxon>Magnoliopsida</taxon>
        <taxon>eudicotyledons</taxon>
        <taxon>Gunneridae</taxon>
        <taxon>Pentapetalae</taxon>
        <taxon>rosids</taxon>
        <taxon>fabids</taxon>
        <taxon>Fabales</taxon>
        <taxon>Fabaceae</taxon>
        <taxon>Papilionoideae</taxon>
        <taxon>50 kb inversion clade</taxon>
        <taxon>genistoids sensu lato</taxon>
        <taxon>core genistoids</taxon>
        <taxon>Genisteae</taxon>
        <taxon>Lupinus</taxon>
    </lineage>
</organism>
<evidence type="ECO:0000313" key="3">
    <source>
        <dbReference type="Proteomes" id="UP000188354"/>
    </source>
</evidence>
<dbReference type="PANTHER" id="PTHR31890:SF9">
    <property type="entry name" value="PLANT INVERTASE_PECTIN METHYLESTERASE INHIBITOR SUPERFAMILY PROTEIN"/>
    <property type="match status" value="1"/>
</dbReference>
<dbReference type="Gramene" id="OIV98661">
    <property type="protein sequence ID" value="OIV98661"/>
    <property type="gene ID" value="TanjilG_12784"/>
</dbReference>
<sequence>MSFSKVAYLLFTLSIILICYAPIASSDKDMINDVCNNANNPDGFGNGITLDDCFNLMSMDSRFSSASDYHVLSKFIMQFAIQKGTENMNKFHEFQKDFPDSKAIVQCGTTFYTSTISFFKGALRDWDGNTSNAMHEISQSRDGSEQCMIAIENEKIVNGTITNMNKMMQLLTDVTLSAMDLSTQ</sequence>
<gene>
    <name evidence="2" type="ORF">TanjilG_12784</name>
</gene>
<dbReference type="EMBL" id="CM007373">
    <property type="protein sequence ID" value="OIV98661.1"/>
    <property type="molecule type" value="Genomic_DNA"/>
</dbReference>
<reference evidence="2 3" key="1">
    <citation type="journal article" date="2017" name="Plant Biotechnol. J.">
        <title>A comprehensive draft genome sequence for lupin (Lupinus angustifolius), an emerging health food: insights into plant-microbe interactions and legume evolution.</title>
        <authorList>
            <person name="Hane J.K."/>
            <person name="Ming Y."/>
            <person name="Kamphuis L.G."/>
            <person name="Nelson M.N."/>
            <person name="Garg G."/>
            <person name="Atkins C.A."/>
            <person name="Bayer P.E."/>
            <person name="Bravo A."/>
            <person name="Bringans S."/>
            <person name="Cannon S."/>
            <person name="Edwards D."/>
            <person name="Foley R."/>
            <person name="Gao L.L."/>
            <person name="Harrison M.J."/>
            <person name="Huang W."/>
            <person name="Hurgobin B."/>
            <person name="Li S."/>
            <person name="Liu C.W."/>
            <person name="McGrath A."/>
            <person name="Morahan G."/>
            <person name="Murray J."/>
            <person name="Weller J."/>
            <person name="Jian J."/>
            <person name="Singh K.B."/>
        </authorList>
    </citation>
    <scope>NUCLEOTIDE SEQUENCE [LARGE SCALE GENOMIC DNA]</scope>
    <source>
        <strain evidence="3">cv. Tanjil</strain>
        <tissue evidence="2">Whole plant</tissue>
    </source>
</reference>
<dbReference type="AlphaFoldDB" id="A0A1J7GE92"/>
<protein>
    <recommendedName>
        <fullName evidence="4">Pectinesterase inhibitor domain-containing protein</fullName>
    </recommendedName>
</protein>
<keyword evidence="3" id="KW-1185">Reference proteome</keyword>
<dbReference type="PANTHER" id="PTHR31890">
    <property type="entry name" value="PLANT INVERTASE/PECTIN METHYLESTERASE INHIBITOR SUPERFAMILY PROTEIN"/>
    <property type="match status" value="1"/>
</dbReference>
<evidence type="ECO:0000313" key="2">
    <source>
        <dbReference type="EMBL" id="OIV98661.1"/>
    </source>
</evidence>
<evidence type="ECO:0008006" key="4">
    <source>
        <dbReference type="Google" id="ProtNLM"/>
    </source>
</evidence>
<feature type="signal peptide" evidence="1">
    <location>
        <begin position="1"/>
        <end position="26"/>
    </location>
</feature>
<dbReference type="SUPFAM" id="SSF101148">
    <property type="entry name" value="Plant invertase/pectin methylesterase inhibitor"/>
    <property type="match status" value="1"/>
</dbReference>
<feature type="chain" id="PRO_5013267113" description="Pectinesterase inhibitor domain-containing protein" evidence="1">
    <location>
        <begin position="27"/>
        <end position="184"/>
    </location>
</feature>
<dbReference type="Gene3D" id="1.20.140.40">
    <property type="entry name" value="Invertase/pectin methylesterase inhibitor family protein"/>
    <property type="match status" value="1"/>
</dbReference>
<keyword evidence="1" id="KW-0732">Signal</keyword>